<comment type="caution">
    <text evidence="1">The sequence shown here is derived from an EMBL/GenBank/DDBJ whole genome shotgun (WGS) entry which is preliminary data.</text>
</comment>
<evidence type="ECO:0008006" key="2">
    <source>
        <dbReference type="Google" id="ProtNLM"/>
    </source>
</evidence>
<dbReference type="SUPFAM" id="SSF51735">
    <property type="entry name" value="NAD(P)-binding Rossmann-fold domains"/>
    <property type="match status" value="1"/>
</dbReference>
<proteinExistence type="predicted"/>
<name>A0A0F9VQY0_9ZZZZ</name>
<evidence type="ECO:0000313" key="1">
    <source>
        <dbReference type="EMBL" id="KKN68203.1"/>
    </source>
</evidence>
<reference evidence="1" key="1">
    <citation type="journal article" date="2015" name="Nature">
        <title>Complex archaea that bridge the gap between prokaryotes and eukaryotes.</title>
        <authorList>
            <person name="Spang A."/>
            <person name="Saw J.H."/>
            <person name="Jorgensen S.L."/>
            <person name="Zaremba-Niedzwiedzka K."/>
            <person name="Martijn J."/>
            <person name="Lind A.E."/>
            <person name="van Eijk R."/>
            <person name="Schleper C."/>
            <person name="Guy L."/>
            <person name="Ettema T.J."/>
        </authorList>
    </citation>
    <scope>NUCLEOTIDE SEQUENCE</scope>
</reference>
<dbReference type="EMBL" id="LAZR01000456">
    <property type="protein sequence ID" value="KKN68203.1"/>
    <property type="molecule type" value="Genomic_DNA"/>
</dbReference>
<dbReference type="InterPro" id="IPR036291">
    <property type="entry name" value="NAD(P)-bd_dom_sf"/>
</dbReference>
<accession>A0A0F9VQY0</accession>
<dbReference type="AlphaFoldDB" id="A0A0F9VQY0"/>
<sequence length="241" mass="27980">MKNLIIGSSGEIGQALLRILKNEFEKVYGHDLDIEHDPKIKIDIIHICFPYNKDFPDYVFEYVERFGVKNVYVVIHSTVLPFTTTNLSKIIKNVIYSPVRGTRPNLYEDMLKWKKYLASDSPEGLYFVEKIFQVAGFKTQVVNDSVSLEFAKHYDLLMFALGLVATQEIYEAKHSFGIDPSIIREFVNDGYYNIYPYTEAIGGHCVIPNMKVFQSYSQLAYQIIRMNEKFSEEYTKKGYKL</sequence>
<protein>
    <recommendedName>
        <fullName evidence="2">UDP-glucose/GDP-mannose dehydrogenase dimerisation domain-containing protein</fullName>
    </recommendedName>
</protein>
<organism evidence="1">
    <name type="scientific">marine sediment metagenome</name>
    <dbReference type="NCBI Taxonomy" id="412755"/>
    <lineage>
        <taxon>unclassified sequences</taxon>
        <taxon>metagenomes</taxon>
        <taxon>ecological metagenomes</taxon>
    </lineage>
</organism>
<gene>
    <name evidence="1" type="ORF">LCGC14_0454280</name>
</gene>